<accession>A0ABS5GQ82</accession>
<comment type="caution">
    <text evidence="4">The sequence shown here is derived from an EMBL/GenBank/DDBJ whole genome shotgun (WGS) entry which is preliminary data.</text>
</comment>
<protein>
    <recommendedName>
        <fullName evidence="6">Lipase modulator</fullName>
    </recommendedName>
</protein>
<proteinExistence type="predicted"/>
<keyword evidence="3" id="KW-0732">Signal</keyword>
<organism evidence="4 5">
    <name type="scientific">Aeromonas popoffii</name>
    <dbReference type="NCBI Taxonomy" id="70856"/>
    <lineage>
        <taxon>Bacteria</taxon>
        <taxon>Pseudomonadati</taxon>
        <taxon>Pseudomonadota</taxon>
        <taxon>Gammaproteobacteria</taxon>
        <taxon>Aeromonadales</taxon>
        <taxon>Aeromonadaceae</taxon>
        <taxon>Aeromonas</taxon>
    </lineage>
</organism>
<keyword evidence="5" id="KW-1185">Reference proteome</keyword>
<feature type="coiled-coil region" evidence="1">
    <location>
        <begin position="206"/>
        <end position="233"/>
    </location>
</feature>
<feature type="region of interest" description="Disordered" evidence="2">
    <location>
        <begin position="27"/>
        <end position="76"/>
    </location>
</feature>
<sequence length="262" mass="29263">MKRRYGILALAALSLLLLNLGWQNGPESAPASTEVYQRGSSQQQAPAPQITALVTGLTPAASGGQSTKQPPSWREMPAELSQRLASEISDTDQPLSERLVNLIALESQWMSEGESLTRLQGRYAESLAQLASEGEQLTLAERLAALTRLQDEWAADHPDLAEDLFNPDARLLQARQLWGDEELETLARHFLPADRAEASVAFAGARQQQLDQRAHYQQQLAELEQQLAASQENMDPERWQQHREEVLGQFRRDFFARAQGKP</sequence>
<name>A0ABS5GQ82_9GAMM</name>
<evidence type="ECO:0008006" key="6">
    <source>
        <dbReference type="Google" id="ProtNLM"/>
    </source>
</evidence>
<feature type="compositionally biased region" description="Polar residues" evidence="2">
    <location>
        <begin position="27"/>
        <end position="46"/>
    </location>
</feature>
<feature type="signal peptide" evidence="3">
    <location>
        <begin position="1"/>
        <end position="24"/>
    </location>
</feature>
<feature type="chain" id="PRO_5046503684" description="Lipase modulator" evidence="3">
    <location>
        <begin position="25"/>
        <end position="262"/>
    </location>
</feature>
<dbReference type="EMBL" id="JAGRZL010000021">
    <property type="protein sequence ID" value="MBR7629246.1"/>
    <property type="molecule type" value="Genomic_DNA"/>
</dbReference>
<gene>
    <name evidence="4" type="ORF">KAT72_09445</name>
</gene>
<dbReference type="RefSeq" id="WP_212513424.1">
    <property type="nucleotide sequence ID" value="NZ_CAWQDX010000043.1"/>
</dbReference>
<evidence type="ECO:0000313" key="4">
    <source>
        <dbReference type="EMBL" id="MBR7629246.1"/>
    </source>
</evidence>
<evidence type="ECO:0000256" key="2">
    <source>
        <dbReference type="SAM" id="MobiDB-lite"/>
    </source>
</evidence>
<evidence type="ECO:0000256" key="1">
    <source>
        <dbReference type="SAM" id="Coils"/>
    </source>
</evidence>
<reference evidence="4 5" key="1">
    <citation type="submission" date="2021-04" db="EMBL/GenBank/DDBJ databases">
        <title>Draft Genome of Aeromonas popoffii ID682, isolated from a natural water source in Idaho.</title>
        <authorList>
            <person name="Testerman T."/>
            <person name="Graf J."/>
        </authorList>
    </citation>
    <scope>NUCLEOTIDE SEQUENCE [LARGE SCALE GENOMIC DNA]</scope>
    <source>
        <strain evidence="4 5">ID682</strain>
    </source>
</reference>
<evidence type="ECO:0000256" key="3">
    <source>
        <dbReference type="SAM" id="SignalP"/>
    </source>
</evidence>
<evidence type="ECO:0000313" key="5">
    <source>
        <dbReference type="Proteomes" id="UP000675653"/>
    </source>
</evidence>
<keyword evidence="1" id="KW-0175">Coiled coil</keyword>
<dbReference type="Proteomes" id="UP000675653">
    <property type="component" value="Unassembled WGS sequence"/>
</dbReference>